<dbReference type="OrthoDB" id="1667894at2759"/>
<dbReference type="AlphaFoldDB" id="A0A8J5XUS3"/>
<dbReference type="PANTHER" id="PTHR45641:SF19">
    <property type="entry name" value="NEPHROCYSTIN-3"/>
    <property type="match status" value="1"/>
</dbReference>
<dbReference type="SUPFAM" id="SSF48452">
    <property type="entry name" value="TPR-like"/>
    <property type="match status" value="1"/>
</dbReference>
<dbReference type="InterPro" id="IPR019734">
    <property type="entry name" value="TPR_rpt"/>
</dbReference>
<dbReference type="Pfam" id="PF13424">
    <property type="entry name" value="TPR_12"/>
    <property type="match status" value="1"/>
</dbReference>
<organism evidence="5 6">
    <name type="scientific">Diacronema lutheri</name>
    <name type="common">Unicellular marine alga</name>
    <name type="synonym">Monochrysis lutheri</name>
    <dbReference type="NCBI Taxonomy" id="2081491"/>
    <lineage>
        <taxon>Eukaryota</taxon>
        <taxon>Haptista</taxon>
        <taxon>Haptophyta</taxon>
        <taxon>Pavlovophyceae</taxon>
        <taxon>Pavlovales</taxon>
        <taxon>Pavlovaceae</taxon>
        <taxon>Diacronema</taxon>
    </lineage>
</organism>
<gene>
    <name evidence="5" type="ORF">KFE25_005821</name>
</gene>
<dbReference type="InterPro" id="IPR011990">
    <property type="entry name" value="TPR-like_helical_dom_sf"/>
</dbReference>
<evidence type="ECO:0000256" key="4">
    <source>
        <dbReference type="SAM" id="MobiDB-lite"/>
    </source>
</evidence>
<feature type="region of interest" description="Disordered" evidence="4">
    <location>
        <begin position="251"/>
        <end position="311"/>
    </location>
</feature>
<feature type="repeat" description="TPR" evidence="3">
    <location>
        <begin position="30"/>
        <end position="63"/>
    </location>
</feature>
<feature type="compositionally biased region" description="Low complexity" evidence="4">
    <location>
        <begin position="257"/>
        <end position="270"/>
    </location>
</feature>
<protein>
    <submittedName>
        <fullName evidence="5">Uncharacterized protein</fullName>
    </submittedName>
</protein>
<accession>A0A8J5XUS3</accession>
<keyword evidence="2 3" id="KW-0802">TPR repeat</keyword>
<evidence type="ECO:0000256" key="2">
    <source>
        <dbReference type="ARBA" id="ARBA00022803"/>
    </source>
</evidence>
<dbReference type="SMART" id="SM00028">
    <property type="entry name" value="TPR"/>
    <property type="match status" value="4"/>
</dbReference>
<name>A0A8J5XUS3_DIALT</name>
<dbReference type="Pfam" id="PF13374">
    <property type="entry name" value="TPR_10"/>
    <property type="match status" value="1"/>
</dbReference>
<evidence type="ECO:0000256" key="3">
    <source>
        <dbReference type="PROSITE-ProRule" id="PRU00339"/>
    </source>
</evidence>
<evidence type="ECO:0000313" key="5">
    <source>
        <dbReference type="EMBL" id="KAG8469366.1"/>
    </source>
</evidence>
<keyword evidence="1" id="KW-0677">Repeat</keyword>
<reference evidence="5" key="1">
    <citation type="submission" date="2021-05" db="EMBL/GenBank/DDBJ databases">
        <title>The genome of the haptophyte Pavlova lutheri (Diacronema luteri, Pavlovales) - a model for lipid biosynthesis in eukaryotic algae.</title>
        <authorList>
            <person name="Hulatt C.J."/>
            <person name="Posewitz M.C."/>
        </authorList>
    </citation>
    <scope>NUCLEOTIDE SEQUENCE</scope>
    <source>
        <strain evidence="5">NIVA-4/92</strain>
    </source>
</reference>
<dbReference type="PROSITE" id="PS50005">
    <property type="entry name" value="TPR"/>
    <property type="match status" value="1"/>
</dbReference>
<comment type="caution">
    <text evidence="5">The sequence shown here is derived from an EMBL/GenBank/DDBJ whole genome shotgun (WGS) entry which is preliminary data.</text>
</comment>
<dbReference type="Gene3D" id="1.25.40.10">
    <property type="entry name" value="Tetratricopeptide repeat domain"/>
    <property type="match status" value="2"/>
</dbReference>
<dbReference type="EMBL" id="JAGTXO010000002">
    <property type="protein sequence ID" value="KAG8469366.1"/>
    <property type="molecule type" value="Genomic_DNA"/>
</dbReference>
<proteinExistence type="predicted"/>
<sequence length="311" mass="34011">MAVYDDDATDRHMLAALGEDVTREEAIQLGYALFDEGMEFFQRKQYADAIRLFDQSLSINERYMAPSALGLCTNLNNLASAYDKIGQAQQAVFFYERAVGVLNHPSAVWDEQRRRAHEHVVSKLGRMARDDANVADDSAQFANAQRVAAVMWDEGLKLYAAERPSDALVLFKQVLSFNRKYRPSDAAVLATTLNNIGAAHERCGQPDDAVAYFRAAADALERSTVPNKEARLAHVRQRLAALHRKLASNGGAADVQPAARAHAPELALAHSTSPPRQESGARAAPPPPETRAAASAESDAELLSDEREVAE</sequence>
<evidence type="ECO:0000313" key="6">
    <source>
        <dbReference type="Proteomes" id="UP000751190"/>
    </source>
</evidence>
<evidence type="ECO:0000256" key="1">
    <source>
        <dbReference type="ARBA" id="ARBA00022737"/>
    </source>
</evidence>
<dbReference type="Proteomes" id="UP000751190">
    <property type="component" value="Unassembled WGS sequence"/>
</dbReference>
<dbReference type="PANTHER" id="PTHR45641">
    <property type="entry name" value="TETRATRICOPEPTIDE REPEAT PROTEIN (AFU_ORTHOLOGUE AFUA_6G03870)"/>
    <property type="match status" value="1"/>
</dbReference>
<keyword evidence="6" id="KW-1185">Reference proteome</keyword>